<accession>A0A926XTS8</accession>
<protein>
    <recommendedName>
        <fullName evidence="6">7TM-DISM receptor extracellular domain-containing protein</fullName>
    </recommendedName>
</protein>
<feature type="transmembrane region" description="Helical" evidence="2">
    <location>
        <begin position="327"/>
        <end position="344"/>
    </location>
</feature>
<evidence type="ECO:0000256" key="2">
    <source>
        <dbReference type="SAM" id="Phobius"/>
    </source>
</evidence>
<evidence type="ECO:0008006" key="6">
    <source>
        <dbReference type="Google" id="ProtNLM"/>
    </source>
</evidence>
<keyword evidence="2" id="KW-1133">Transmembrane helix</keyword>
<keyword evidence="3" id="KW-0732">Signal</keyword>
<keyword evidence="2" id="KW-0472">Membrane</keyword>
<dbReference type="InterPro" id="IPR016032">
    <property type="entry name" value="Sig_transdc_resp-reg_C-effctor"/>
</dbReference>
<feature type="transmembrane region" description="Helical" evidence="2">
    <location>
        <begin position="356"/>
        <end position="377"/>
    </location>
</feature>
<dbReference type="SUPFAM" id="SSF46894">
    <property type="entry name" value="C-terminal effector domain of the bipartite response regulators"/>
    <property type="match status" value="1"/>
</dbReference>
<dbReference type="EMBL" id="JACWZY010000003">
    <property type="protein sequence ID" value="MBD2700249.1"/>
    <property type="molecule type" value="Genomic_DNA"/>
</dbReference>
<feature type="transmembrane region" description="Helical" evidence="2">
    <location>
        <begin position="205"/>
        <end position="226"/>
    </location>
</feature>
<gene>
    <name evidence="4" type="ORF">IC229_06360</name>
</gene>
<name>A0A926XTS8_9BACT</name>
<dbReference type="RefSeq" id="WP_190886094.1">
    <property type="nucleotide sequence ID" value="NZ_JACWZY010000003.1"/>
</dbReference>
<feature type="transmembrane region" description="Helical" evidence="2">
    <location>
        <begin position="383"/>
        <end position="403"/>
    </location>
</feature>
<dbReference type="AlphaFoldDB" id="A0A926XTS8"/>
<keyword evidence="2" id="KW-0812">Transmembrane</keyword>
<evidence type="ECO:0000256" key="1">
    <source>
        <dbReference type="SAM" id="Coils"/>
    </source>
</evidence>
<keyword evidence="1" id="KW-0175">Coiled coil</keyword>
<feature type="transmembrane region" description="Helical" evidence="2">
    <location>
        <begin position="259"/>
        <end position="280"/>
    </location>
</feature>
<proteinExistence type="predicted"/>
<sequence>MIRSLLFVTLLLLPVSAFTQLPTVLTDSASVHVSAYELAPDRNYTFEQILTDTSIQFVANDLLQPHQATQYWLKLTITNPFDYAEPYHLIVEPDVNNTLYYVDASTKKWISTQAGAQLQERVRGWGRLPCSLPAKTVSTLYVKVSIDGFSQADHTFKPTILLRKEIISLQRDQTVWMAWVIGLLVVVLFFLNNLYVYVSFKDKAVFYYLIIQLGGMIYLTGHWGYFSVLFSTPVFNFSLHTDGGLHLGHTVHYYNLNVLLMHAGIGFILFGFVQLTRSYLNTAQSLPKLDRLLRYGLCGYLALSVIVAGINIVLFDLEYYTLAYDNLYVLFLIGLTLATCLTGYRRKLPAATPFLLANLFPLVFVLAIPLFHLLISYTSTDNLWLPDLAVIAQALGFSIAIVARTKSIQQALNAEAIKSQQLTADLRESELCQQLTEAEKQKISANIQLLEQNLESNQRELAATTLHMVQKNELLAELQEQVEKLAKLNPSLKPKGLHTIEAILKNNLYVDKDWGKFKLHFEQVHPHFFDNLQASHPQLTSYEIRLYAYLHLNLSTKEIAALLNIDPASVRRAKTRLTKKMALSPSLHVVDLDN</sequence>
<feature type="signal peptide" evidence="3">
    <location>
        <begin position="1"/>
        <end position="19"/>
    </location>
</feature>
<organism evidence="4 5">
    <name type="scientific">Spirosoma profusum</name>
    <dbReference type="NCBI Taxonomy" id="2771354"/>
    <lineage>
        <taxon>Bacteria</taxon>
        <taxon>Pseudomonadati</taxon>
        <taxon>Bacteroidota</taxon>
        <taxon>Cytophagia</taxon>
        <taxon>Cytophagales</taxon>
        <taxon>Cytophagaceae</taxon>
        <taxon>Spirosoma</taxon>
    </lineage>
</organism>
<dbReference type="GO" id="GO:0003677">
    <property type="term" value="F:DNA binding"/>
    <property type="evidence" value="ECO:0007669"/>
    <property type="project" value="InterPro"/>
</dbReference>
<evidence type="ECO:0000256" key="3">
    <source>
        <dbReference type="SAM" id="SignalP"/>
    </source>
</evidence>
<feature type="transmembrane region" description="Helical" evidence="2">
    <location>
        <begin position="292"/>
        <end position="315"/>
    </location>
</feature>
<feature type="coiled-coil region" evidence="1">
    <location>
        <begin position="433"/>
        <end position="488"/>
    </location>
</feature>
<evidence type="ECO:0000313" key="5">
    <source>
        <dbReference type="Proteomes" id="UP000598820"/>
    </source>
</evidence>
<feature type="chain" id="PRO_5037173188" description="7TM-DISM receptor extracellular domain-containing protein" evidence="3">
    <location>
        <begin position="20"/>
        <end position="594"/>
    </location>
</feature>
<comment type="caution">
    <text evidence="4">The sequence shown here is derived from an EMBL/GenBank/DDBJ whole genome shotgun (WGS) entry which is preliminary data.</text>
</comment>
<dbReference type="Proteomes" id="UP000598820">
    <property type="component" value="Unassembled WGS sequence"/>
</dbReference>
<evidence type="ECO:0000313" key="4">
    <source>
        <dbReference type="EMBL" id="MBD2700249.1"/>
    </source>
</evidence>
<keyword evidence="5" id="KW-1185">Reference proteome</keyword>
<reference evidence="4" key="1">
    <citation type="submission" date="2020-09" db="EMBL/GenBank/DDBJ databases">
        <authorList>
            <person name="Kim M.K."/>
        </authorList>
    </citation>
    <scope>NUCLEOTIDE SEQUENCE</scope>
    <source>
        <strain evidence="4">BT702</strain>
    </source>
</reference>
<dbReference type="GO" id="GO:0006355">
    <property type="term" value="P:regulation of DNA-templated transcription"/>
    <property type="evidence" value="ECO:0007669"/>
    <property type="project" value="InterPro"/>
</dbReference>
<feature type="transmembrane region" description="Helical" evidence="2">
    <location>
        <begin position="176"/>
        <end position="198"/>
    </location>
</feature>